<evidence type="ECO:0000256" key="4">
    <source>
        <dbReference type="PROSITE-ProRule" id="PRU00176"/>
    </source>
</evidence>
<evidence type="ECO:0000259" key="6">
    <source>
        <dbReference type="PROSITE" id="PS50102"/>
    </source>
</evidence>
<dbReference type="OrthoDB" id="21467at2759"/>
<dbReference type="SMART" id="SM00360">
    <property type="entry name" value="RRM"/>
    <property type="match status" value="1"/>
</dbReference>
<evidence type="ECO:0000313" key="8">
    <source>
        <dbReference type="Proteomes" id="UP000799640"/>
    </source>
</evidence>
<dbReference type="SUPFAM" id="SSF54928">
    <property type="entry name" value="RNA-binding domain, RBD"/>
    <property type="match status" value="1"/>
</dbReference>
<feature type="region of interest" description="Disordered" evidence="5">
    <location>
        <begin position="280"/>
        <end position="310"/>
    </location>
</feature>
<gene>
    <name evidence="7" type="ORF">EJ06DRAFT_452572</name>
</gene>
<dbReference type="GO" id="GO:0005730">
    <property type="term" value="C:nucleolus"/>
    <property type="evidence" value="ECO:0007669"/>
    <property type="project" value="UniProtKB-SubCell"/>
</dbReference>
<dbReference type="PANTHER" id="PTHR46754">
    <property type="entry name" value="MKI67 FHA DOMAIN-INTERACTING NUCLEOLAR PHOSPHOPROTEIN"/>
    <property type="match status" value="1"/>
</dbReference>
<dbReference type="AlphaFoldDB" id="A0A6G1HT53"/>
<feature type="non-terminal residue" evidence="7">
    <location>
        <position position="1"/>
    </location>
</feature>
<evidence type="ECO:0000256" key="1">
    <source>
        <dbReference type="ARBA" id="ARBA00004604"/>
    </source>
</evidence>
<dbReference type="InterPro" id="IPR000504">
    <property type="entry name" value="RRM_dom"/>
</dbReference>
<dbReference type="PROSITE" id="PS50102">
    <property type="entry name" value="RRM"/>
    <property type="match status" value="1"/>
</dbReference>
<dbReference type="GO" id="GO:0003723">
    <property type="term" value="F:RNA binding"/>
    <property type="evidence" value="ECO:0007669"/>
    <property type="project" value="UniProtKB-UniRule"/>
</dbReference>
<feature type="compositionally biased region" description="Acidic residues" evidence="5">
    <location>
        <begin position="60"/>
        <end position="72"/>
    </location>
</feature>
<evidence type="ECO:0000256" key="3">
    <source>
        <dbReference type="ARBA" id="ARBA00023242"/>
    </source>
</evidence>
<feature type="domain" description="RRM" evidence="6">
    <location>
        <begin position="125"/>
        <end position="203"/>
    </location>
</feature>
<feature type="region of interest" description="Disordered" evidence="5">
    <location>
        <begin position="1"/>
        <end position="76"/>
    </location>
</feature>
<evidence type="ECO:0000256" key="2">
    <source>
        <dbReference type="ARBA" id="ARBA00022884"/>
    </source>
</evidence>
<keyword evidence="3" id="KW-0539">Nucleus</keyword>
<reference evidence="7" key="1">
    <citation type="journal article" date="2020" name="Stud. Mycol.">
        <title>101 Dothideomycetes genomes: a test case for predicting lifestyles and emergence of pathogens.</title>
        <authorList>
            <person name="Haridas S."/>
            <person name="Albert R."/>
            <person name="Binder M."/>
            <person name="Bloem J."/>
            <person name="Labutti K."/>
            <person name="Salamov A."/>
            <person name="Andreopoulos B."/>
            <person name="Baker S."/>
            <person name="Barry K."/>
            <person name="Bills G."/>
            <person name="Bluhm B."/>
            <person name="Cannon C."/>
            <person name="Castanera R."/>
            <person name="Culley D."/>
            <person name="Daum C."/>
            <person name="Ezra D."/>
            <person name="Gonzalez J."/>
            <person name="Henrissat B."/>
            <person name="Kuo A."/>
            <person name="Liang C."/>
            <person name="Lipzen A."/>
            <person name="Lutzoni F."/>
            <person name="Magnuson J."/>
            <person name="Mondo S."/>
            <person name="Nolan M."/>
            <person name="Ohm R."/>
            <person name="Pangilinan J."/>
            <person name="Park H.-J."/>
            <person name="Ramirez L."/>
            <person name="Alfaro M."/>
            <person name="Sun H."/>
            <person name="Tritt A."/>
            <person name="Yoshinaga Y."/>
            <person name="Zwiers L.-H."/>
            <person name="Turgeon B."/>
            <person name="Goodwin S."/>
            <person name="Spatafora J."/>
            <person name="Crous P."/>
            <person name="Grigoriev I."/>
        </authorList>
    </citation>
    <scope>NUCLEOTIDE SEQUENCE</scope>
    <source>
        <strain evidence="7">CBS 262.69</strain>
    </source>
</reference>
<dbReference type="InterPro" id="IPR012677">
    <property type="entry name" value="Nucleotide-bd_a/b_plait_sf"/>
</dbReference>
<feature type="compositionally biased region" description="Basic and acidic residues" evidence="5">
    <location>
        <begin position="1"/>
        <end position="22"/>
    </location>
</feature>
<proteinExistence type="predicted"/>
<dbReference type="InterPro" id="IPR035979">
    <property type="entry name" value="RBD_domain_sf"/>
</dbReference>
<evidence type="ECO:0000256" key="5">
    <source>
        <dbReference type="SAM" id="MobiDB-lite"/>
    </source>
</evidence>
<dbReference type="Gene3D" id="3.30.70.330">
    <property type="match status" value="1"/>
</dbReference>
<dbReference type="Pfam" id="PF00076">
    <property type="entry name" value="RRM_1"/>
    <property type="match status" value="1"/>
</dbReference>
<feature type="non-terminal residue" evidence="7">
    <location>
        <position position="310"/>
    </location>
</feature>
<accession>A0A6G1HT53</accession>
<dbReference type="CDD" id="cd12307">
    <property type="entry name" value="RRM_NIFK_like"/>
    <property type="match status" value="1"/>
</dbReference>
<dbReference type="EMBL" id="ML996698">
    <property type="protein sequence ID" value="KAF2399046.1"/>
    <property type="molecule type" value="Genomic_DNA"/>
</dbReference>
<protein>
    <submittedName>
        <fullName evidence="7">RNA-binding domain-containing protein</fullName>
    </submittedName>
</protein>
<dbReference type="Proteomes" id="UP000799640">
    <property type="component" value="Unassembled WGS sequence"/>
</dbReference>
<evidence type="ECO:0000313" key="7">
    <source>
        <dbReference type="EMBL" id="KAF2399046.1"/>
    </source>
</evidence>
<organism evidence="7 8">
    <name type="scientific">Trichodelitschia bisporula</name>
    <dbReference type="NCBI Taxonomy" id="703511"/>
    <lineage>
        <taxon>Eukaryota</taxon>
        <taxon>Fungi</taxon>
        <taxon>Dikarya</taxon>
        <taxon>Ascomycota</taxon>
        <taxon>Pezizomycotina</taxon>
        <taxon>Dothideomycetes</taxon>
        <taxon>Dothideomycetes incertae sedis</taxon>
        <taxon>Phaeotrichales</taxon>
        <taxon>Phaeotrichaceae</taxon>
        <taxon>Trichodelitschia</taxon>
    </lineage>
</organism>
<keyword evidence="8" id="KW-1185">Reference proteome</keyword>
<comment type="subcellular location">
    <subcellularLocation>
        <location evidence="1">Nucleus</location>
        <location evidence="1">Nucleolus</location>
    </subcellularLocation>
</comment>
<sequence length="310" mass="34627">KNKKASKAEPESVQEESTKATADEEPMPTSISRPKKSKKSKQSESKPAPEPANDDFAGFESEDDGSEDEGNDAADHTAALLAGFESEDEESGAETGMDVEKLPAAPISAKARKQLSKANSADKPGTIYVGRIPHGFYEPQMQAYFSQFGNVTRLRLSRNKLTGRSKHYAFIEFDSAAVADVVVKTMDNYLLYQHILKVRRVPDDQVHPDLWKGANHRFKAIPRARIEARRLERPADREVWEKRVDREVKRRRAREQKLKASGLDYTFEAPRVKLVADVARKEPAAVAETEPESPADAPEVKMLDAPKEVQ</sequence>
<keyword evidence="2 4" id="KW-0694">RNA-binding</keyword>
<name>A0A6G1HT53_9PEZI</name>
<feature type="compositionally biased region" description="Basic and acidic residues" evidence="5">
    <location>
        <begin position="298"/>
        <end position="310"/>
    </location>
</feature>